<dbReference type="PANTHER" id="PTHR47640">
    <property type="entry name" value="TRNA SELENOCYSTEINE 1-ASSOCIATED PROTEIN 1-RELATED-RELATED"/>
    <property type="match status" value="1"/>
</dbReference>
<dbReference type="CDD" id="cd12344">
    <property type="entry name" value="RRM1_SECp43_like"/>
    <property type="match status" value="1"/>
</dbReference>
<evidence type="ECO:0000256" key="4">
    <source>
        <dbReference type="ARBA" id="ARBA00022884"/>
    </source>
</evidence>
<dbReference type="SUPFAM" id="SSF54928">
    <property type="entry name" value="RNA-binding domain, RBD"/>
    <property type="match status" value="2"/>
</dbReference>
<feature type="domain" description="RRM" evidence="11">
    <location>
        <begin position="104"/>
        <end position="183"/>
    </location>
</feature>
<comment type="subunit">
    <text evidence="8">Interacts with the poly(A) tail of mRNA in nucleus.</text>
</comment>
<dbReference type="GO" id="GO:0005829">
    <property type="term" value="C:cytosol"/>
    <property type="evidence" value="ECO:0007669"/>
    <property type="project" value="TreeGrafter"/>
</dbReference>
<dbReference type="EMBL" id="LGRX02025259">
    <property type="protein sequence ID" value="KAK3252701.1"/>
    <property type="molecule type" value="Genomic_DNA"/>
</dbReference>
<dbReference type="Proteomes" id="UP001190700">
    <property type="component" value="Unassembled WGS sequence"/>
</dbReference>
<comment type="caution">
    <text evidence="12">The sequence shown here is derived from an EMBL/GenBank/DDBJ whole genome shotgun (WGS) entry which is preliminary data.</text>
</comment>
<dbReference type="CDD" id="cd12345">
    <property type="entry name" value="RRM2_SECp43_like"/>
    <property type="match status" value="1"/>
</dbReference>
<evidence type="ECO:0000256" key="3">
    <source>
        <dbReference type="ARBA" id="ARBA00022737"/>
    </source>
</evidence>
<dbReference type="Pfam" id="PF00076">
    <property type="entry name" value="RRM_1"/>
    <property type="match status" value="3"/>
</dbReference>
<evidence type="ECO:0000256" key="2">
    <source>
        <dbReference type="ARBA" id="ARBA00004463"/>
    </source>
</evidence>
<evidence type="ECO:0000256" key="7">
    <source>
        <dbReference type="ARBA" id="ARBA00061069"/>
    </source>
</evidence>
<keyword evidence="3" id="KW-0677">Repeat</keyword>
<dbReference type="PROSITE" id="PS50102">
    <property type="entry name" value="RRM"/>
    <property type="match status" value="3"/>
</dbReference>
<accession>A0AAE0CCX3</accession>
<proteinExistence type="inferred from homology"/>
<dbReference type="GO" id="GO:0005634">
    <property type="term" value="C:nucleus"/>
    <property type="evidence" value="ECO:0007669"/>
    <property type="project" value="UniProtKB-SubCell"/>
</dbReference>
<keyword evidence="13" id="KW-1185">Reference proteome</keyword>
<comment type="function">
    <text evidence="6">Heterogeneous nuclear ribonucleoprotein (hnRNP)-protein binding the poly(A) tail of mRNA and probably involved in some steps of pre-mRNA maturation.</text>
</comment>
<comment type="subcellular location">
    <subcellularLocation>
        <location evidence="2">Cytoplasmic granule</location>
    </subcellularLocation>
    <subcellularLocation>
        <location evidence="1">Nucleus</location>
    </subcellularLocation>
</comment>
<evidence type="ECO:0000256" key="9">
    <source>
        <dbReference type="PROSITE-ProRule" id="PRU00176"/>
    </source>
</evidence>
<evidence type="ECO:0000313" key="12">
    <source>
        <dbReference type="EMBL" id="KAK3252701.1"/>
    </source>
</evidence>
<feature type="domain" description="RRM" evidence="11">
    <location>
        <begin position="216"/>
        <end position="288"/>
    </location>
</feature>
<dbReference type="InterPro" id="IPR000504">
    <property type="entry name" value="RRM_dom"/>
</dbReference>
<evidence type="ECO:0000256" key="6">
    <source>
        <dbReference type="ARBA" id="ARBA00057395"/>
    </source>
</evidence>
<comment type="similarity">
    <text evidence="7">Belongs to the polyadenylate-binding RBP47 family.</text>
</comment>
<dbReference type="AlphaFoldDB" id="A0AAE0CCX3"/>
<dbReference type="PANTHER" id="PTHR47640:SF10">
    <property type="entry name" value="TRNA SELENOCYSTEINE 1-ASSOCIATED PROTEIN 1-RELATED"/>
    <property type="match status" value="1"/>
</dbReference>
<feature type="compositionally biased region" description="Low complexity" evidence="10">
    <location>
        <begin position="189"/>
        <end position="202"/>
    </location>
</feature>
<dbReference type="Gene3D" id="3.30.70.330">
    <property type="match status" value="3"/>
</dbReference>
<evidence type="ECO:0000259" key="11">
    <source>
        <dbReference type="PROSITE" id="PS50102"/>
    </source>
</evidence>
<sequence length="417" mass="44699">MEQQPPPDGSEDKDCKTLWVGDLPYWVEEQYLWSGFAHTGEVVSVKLIRNKATGRSEGYGFCEFANHFAAEKALRVYNGMTMPGVEQTWRLNWAAFGAGSGPEFSVFVGDLAPDVNDYVLQETFRVHFPSVRSAKVVTDPATGRTKGYGFVRFGDEAERDRALTQMNGQYCSSRPMRISLATAKKHSVPATPAAAPAPAAPTGHGDGSAEADLHNTTVFVGGLDPNINEQQLRSIFTPYGELIYVKIPQGKGCGFVQFTTRQNAEIAISRLHNTVIGSQAVRLSWGRSPTNKPAGQPAAPPHAAAYAPYPAPGYYGAYPGYYDPAAYDPAAYAAAYDPAAYAAAANPHDPYHAYYAAAQADTSAAAAAPPQPAEENLDPTVPVDVAALNAAYIAVHQVTGYGQNEWFQADPIAGVAQ</sequence>
<dbReference type="SMART" id="SM00360">
    <property type="entry name" value="RRM"/>
    <property type="match status" value="3"/>
</dbReference>
<feature type="region of interest" description="Disordered" evidence="10">
    <location>
        <begin position="185"/>
        <end position="207"/>
    </location>
</feature>
<evidence type="ECO:0000256" key="5">
    <source>
        <dbReference type="ARBA" id="ARBA00023242"/>
    </source>
</evidence>
<evidence type="ECO:0000256" key="8">
    <source>
        <dbReference type="ARBA" id="ARBA00063471"/>
    </source>
</evidence>
<evidence type="ECO:0000313" key="13">
    <source>
        <dbReference type="Proteomes" id="UP001190700"/>
    </source>
</evidence>
<dbReference type="InterPro" id="IPR050825">
    <property type="entry name" value="RBM42_RBP45_47-like"/>
</dbReference>
<dbReference type="FunFam" id="3.30.70.330:FF:000103">
    <property type="entry name" value="Polyadenylate-binding protein RBP47B"/>
    <property type="match status" value="1"/>
</dbReference>
<organism evidence="12 13">
    <name type="scientific">Cymbomonas tetramitiformis</name>
    <dbReference type="NCBI Taxonomy" id="36881"/>
    <lineage>
        <taxon>Eukaryota</taxon>
        <taxon>Viridiplantae</taxon>
        <taxon>Chlorophyta</taxon>
        <taxon>Pyramimonadophyceae</taxon>
        <taxon>Pyramimonadales</taxon>
        <taxon>Pyramimonadaceae</taxon>
        <taxon>Cymbomonas</taxon>
    </lineage>
</organism>
<dbReference type="GO" id="GO:0003729">
    <property type="term" value="F:mRNA binding"/>
    <property type="evidence" value="ECO:0007669"/>
    <property type="project" value="InterPro"/>
</dbReference>
<dbReference type="FunFam" id="3.30.70.330:FF:000144">
    <property type="entry name" value="Polyadenylate-binding protein RBP47B"/>
    <property type="match status" value="1"/>
</dbReference>
<feature type="domain" description="RRM" evidence="11">
    <location>
        <begin position="16"/>
        <end position="96"/>
    </location>
</feature>
<name>A0AAE0CCX3_9CHLO</name>
<dbReference type="FunFam" id="3.30.70.330:FF:000405">
    <property type="entry name" value="polyadenylate-binding protein RBP45"/>
    <property type="match status" value="1"/>
</dbReference>
<dbReference type="InterPro" id="IPR012677">
    <property type="entry name" value="Nucleotide-bd_a/b_plait_sf"/>
</dbReference>
<dbReference type="InterPro" id="IPR035979">
    <property type="entry name" value="RBD_domain_sf"/>
</dbReference>
<keyword evidence="5" id="KW-0539">Nucleus</keyword>
<gene>
    <name evidence="12" type="ORF">CYMTET_38017</name>
</gene>
<evidence type="ECO:0000256" key="1">
    <source>
        <dbReference type="ARBA" id="ARBA00004123"/>
    </source>
</evidence>
<keyword evidence="4 9" id="KW-0694">RNA-binding</keyword>
<protein>
    <recommendedName>
        <fullName evidence="11">RRM domain-containing protein</fullName>
    </recommendedName>
</protein>
<reference evidence="12 13" key="1">
    <citation type="journal article" date="2015" name="Genome Biol. Evol.">
        <title>Comparative Genomics of a Bacterivorous Green Alga Reveals Evolutionary Causalities and Consequences of Phago-Mixotrophic Mode of Nutrition.</title>
        <authorList>
            <person name="Burns J.A."/>
            <person name="Paasch A."/>
            <person name="Narechania A."/>
            <person name="Kim E."/>
        </authorList>
    </citation>
    <scope>NUCLEOTIDE SEQUENCE [LARGE SCALE GENOMIC DNA]</scope>
    <source>
        <strain evidence="12 13">PLY_AMNH</strain>
    </source>
</reference>
<evidence type="ECO:0000256" key="10">
    <source>
        <dbReference type="SAM" id="MobiDB-lite"/>
    </source>
</evidence>